<dbReference type="AlphaFoldDB" id="A0A5N6TI06"/>
<keyword evidence="1" id="KW-1133">Transmembrane helix</keyword>
<name>A0A5N6TI06_ASPAV</name>
<keyword evidence="1" id="KW-0812">Transmembrane</keyword>
<keyword evidence="3" id="KW-1185">Reference proteome</keyword>
<feature type="transmembrane region" description="Helical" evidence="1">
    <location>
        <begin position="12"/>
        <end position="32"/>
    </location>
</feature>
<feature type="transmembrane region" description="Helical" evidence="1">
    <location>
        <begin position="119"/>
        <end position="140"/>
    </location>
</feature>
<dbReference type="EMBL" id="ML742318">
    <property type="protein sequence ID" value="KAE8145731.1"/>
    <property type="molecule type" value="Genomic_DNA"/>
</dbReference>
<sequence length="157" mass="18037">MMYSITRHLNAFACLCSPPTDLFYLSNLIFHFPLLSNLPLLSQTLTRVFFSFLFFLSVSFPPILTNLCLHFVLVPVLLASYGEPRELVLYFSMYLLARSLTSCVYHTPLPRPLIVSSPLSHHLFSFLFFPFPIPFLFLCVCDGHKLYSNFCLVLIVT</sequence>
<keyword evidence="1" id="KW-0472">Membrane</keyword>
<evidence type="ECO:0000313" key="2">
    <source>
        <dbReference type="EMBL" id="KAE8145731.1"/>
    </source>
</evidence>
<protein>
    <submittedName>
        <fullName evidence="2">Uncharacterized protein</fullName>
    </submittedName>
</protein>
<dbReference type="Proteomes" id="UP000325780">
    <property type="component" value="Unassembled WGS sequence"/>
</dbReference>
<organism evidence="2 3">
    <name type="scientific">Aspergillus avenaceus</name>
    <dbReference type="NCBI Taxonomy" id="36643"/>
    <lineage>
        <taxon>Eukaryota</taxon>
        <taxon>Fungi</taxon>
        <taxon>Dikarya</taxon>
        <taxon>Ascomycota</taxon>
        <taxon>Pezizomycotina</taxon>
        <taxon>Eurotiomycetes</taxon>
        <taxon>Eurotiomycetidae</taxon>
        <taxon>Eurotiales</taxon>
        <taxon>Aspergillaceae</taxon>
        <taxon>Aspergillus</taxon>
        <taxon>Aspergillus subgen. Circumdati</taxon>
    </lineage>
</organism>
<evidence type="ECO:0000256" key="1">
    <source>
        <dbReference type="SAM" id="Phobius"/>
    </source>
</evidence>
<evidence type="ECO:0000313" key="3">
    <source>
        <dbReference type="Proteomes" id="UP000325780"/>
    </source>
</evidence>
<proteinExistence type="predicted"/>
<feature type="transmembrane region" description="Helical" evidence="1">
    <location>
        <begin position="52"/>
        <end position="80"/>
    </location>
</feature>
<reference evidence="2 3" key="1">
    <citation type="submission" date="2019-04" db="EMBL/GenBank/DDBJ databases">
        <title>Friends and foes A comparative genomics study of 23 Aspergillus species from section Flavi.</title>
        <authorList>
            <consortium name="DOE Joint Genome Institute"/>
            <person name="Kjaerbolling I."/>
            <person name="Vesth T."/>
            <person name="Frisvad J.C."/>
            <person name="Nybo J.L."/>
            <person name="Theobald S."/>
            <person name="Kildgaard S."/>
            <person name="Isbrandt T."/>
            <person name="Kuo A."/>
            <person name="Sato A."/>
            <person name="Lyhne E.K."/>
            <person name="Kogle M.E."/>
            <person name="Wiebenga A."/>
            <person name="Kun R.S."/>
            <person name="Lubbers R.J."/>
            <person name="Makela M.R."/>
            <person name="Barry K."/>
            <person name="Chovatia M."/>
            <person name="Clum A."/>
            <person name="Daum C."/>
            <person name="Haridas S."/>
            <person name="He G."/>
            <person name="LaButti K."/>
            <person name="Lipzen A."/>
            <person name="Mondo S."/>
            <person name="Riley R."/>
            <person name="Salamov A."/>
            <person name="Simmons B.A."/>
            <person name="Magnuson J.K."/>
            <person name="Henrissat B."/>
            <person name="Mortensen U.H."/>
            <person name="Larsen T.O."/>
            <person name="Devries R.P."/>
            <person name="Grigoriev I.V."/>
            <person name="Machida M."/>
            <person name="Baker S.E."/>
            <person name="Andersen M.R."/>
        </authorList>
    </citation>
    <scope>NUCLEOTIDE SEQUENCE [LARGE SCALE GENOMIC DNA]</scope>
    <source>
        <strain evidence="2 3">IBT 18842</strain>
    </source>
</reference>
<gene>
    <name evidence="2" type="ORF">BDV25DRAFT_164016</name>
</gene>
<feature type="transmembrane region" description="Helical" evidence="1">
    <location>
        <begin position="87"/>
        <end position="107"/>
    </location>
</feature>
<accession>A0A5N6TI06</accession>